<reference evidence="3 4" key="1">
    <citation type="submission" date="2019-02" db="EMBL/GenBank/DDBJ databases">
        <title>Sequencing the genomes of 1000 actinobacteria strains.</title>
        <authorList>
            <person name="Klenk H.-P."/>
        </authorList>
    </citation>
    <scope>NUCLEOTIDE SEQUENCE [LARGE SCALE GENOMIC DNA]</scope>
    <source>
        <strain evidence="3 4">DSM 45612</strain>
    </source>
</reference>
<dbReference type="EMBL" id="SHLD01000001">
    <property type="protein sequence ID" value="RZU77562.1"/>
    <property type="molecule type" value="Genomic_DNA"/>
</dbReference>
<dbReference type="InterPro" id="IPR029058">
    <property type="entry name" value="AB_hydrolase_fold"/>
</dbReference>
<dbReference type="GO" id="GO:0016787">
    <property type="term" value="F:hydrolase activity"/>
    <property type="evidence" value="ECO:0007669"/>
    <property type="project" value="UniProtKB-KW"/>
</dbReference>
<comment type="caution">
    <text evidence="3">The sequence shown here is derived from an EMBL/GenBank/DDBJ whole genome shotgun (WGS) entry which is preliminary data.</text>
</comment>
<keyword evidence="4" id="KW-1185">Reference proteome</keyword>
<dbReference type="PRINTS" id="PR00412">
    <property type="entry name" value="EPOXHYDRLASE"/>
</dbReference>
<evidence type="ECO:0000313" key="3">
    <source>
        <dbReference type="EMBL" id="RZU77562.1"/>
    </source>
</evidence>
<evidence type="ECO:0000259" key="2">
    <source>
        <dbReference type="Pfam" id="PF00561"/>
    </source>
</evidence>
<dbReference type="SUPFAM" id="SSF53474">
    <property type="entry name" value="alpha/beta-Hydrolases"/>
    <property type="match status" value="1"/>
</dbReference>
<sequence>MVAQQAVAVRPRPGPLGRLPIMRVDARGLTFEVRTGGPEDGAPVLLLHGFPQHGGEWDDVVPALHAAGLRTYALDQRGYAQGARPAAVEAYRIPELVADAAGVLDALGVESAHVVGHDWGAIVAWGLAAAHPRRVRTLTAVSVPHPAAMAHALATDPQQKARSAYIALFRKPGKAEKVLLALNATALRKLLGGVGDAARVARYADPMREPGALTAALNWYRAMSGTDMKAVGPATVPTTFVWSDKDIAIGRTAAEACATHVTGDYRLVELSGVTHWIPDEAPGPLAEAILARVAA</sequence>
<organism evidence="3 4">
    <name type="scientific">Micromonospora kangleipakensis</name>
    <dbReference type="NCBI Taxonomy" id="1077942"/>
    <lineage>
        <taxon>Bacteria</taxon>
        <taxon>Bacillati</taxon>
        <taxon>Actinomycetota</taxon>
        <taxon>Actinomycetes</taxon>
        <taxon>Micromonosporales</taxon>
        <taxon>Micromonosporaceae</taxon>
        <taxon>Micromonospora</taxon>
    </lineage>
</organism>
<evidence type="ECO:0000256" key="1">
    <source>
        <dbReference type="ARBA" id="ARBA00022801"/>
    </source>
</evidence>
<dbReference type="Gene3D" id="3.40.50.1820">
    <property type="entry name" value="alpha/beta hydrolase"/>
    <property type="match status" value="1"/>
</dbReference>
<dbReference type="Proteomes" id="UP000294114">
    <property type="component" value="Unassembled WGS sequence"/>
</dbReference>
<gene>
    <name evidence="3" type="ORF">EV384_6292</name>
</gene>
<accession>A0A4Q8BHP8</accession>
<dbReference type="Pfam" id="PF00561">
    <property type="entry name" value="Abhydrolase_1"/>
    <property type="match status" value="1"/>
</dbReference>
<dbReference type="PANTHER" id="PTHR43329">
    <property type="entry name" value="EPOXIDE HYDROLASE"/>
    <property type="match status" value="1"/>
</dbReference>
<keyword evidence="1" id="KW-0378">Hydrolase</keyword>
<proteinExistence type="predicted"/>
<dbReference type="AlphaFoldDB" id="A0A4Q8BHP8"/>
<evidence type="ECO:0000313" key="4">
    <source>
        <dbReference type="Proteomes" id="UP000294114"/>
    </source>
</evidence>
<name>A0A4Q8BHP8_9ACTN</name>
<protein>
    <submittedName>
        <fullName evidence="3">Pimeloyl-ACP methyl ester carboxylesterase</fullName>
    </submittedName>
</protein>
<dbReference type="InterPro" id="IPR000639">
    <property type="entry name" value="Epox_hydrolase-like"/>
</dbReference>
<dbReference type="InterPro" id="IPR000073">
    <property type="entry name" value="AB_hydrolase_1"/>
</dbReference>
<feature type="domain" description="AB hydrolase-1" evidence="2">
    <location>
        <begin position="43"/>
        <end position="282"/>
    </location>
</feature>